<sequence>MPSLEVLISHLLAAKRSLSSINHVWQANEIVTAAGKKVLECAALKSRIAFARRTLQDQLELLRKTRAWSEEIVRAGREAFSDALNNLDAADDRLSQALDALRDTTVHSAFRPDDEDPKTLHDFVDEMGLEGLHTSLKSSIDRVTAIQAELDASNGVFDADIGSIHHKLRHWMSSIQQTSSSPELETSSDEDPEPELAVAKPVVAMFRSLESHAKDMAELLSSLVHHFDRCVKAVKHTEGGGEAARSITGDMPEVPAGEGMSNIGQEINANLNAPLQPMSNEEYREMVLVLIKDAFEAEDVVVEIQDRITEMEQIAQNMDLQHDMLKSLWKHAGQIKADMIGVNDRLPQYGLQSLKFIATWREEISNLNSGLAQLTDLHVMYEEFLNSYDNMILEAARRAQTRKKMEKVLRDAKHKLDHLYDEDVVARESFRVEYGDFLPSDLWPSISRAPMRVRFKRLSGGTLPDTQQQGDAQPIGAVAEDTLGADEGAEPETIPDLPHDLIRDAYERIVARG</sequence>
<feature type="domain" description="Autophagy protein ATG17-like" evidence="9">
    <location>
        <begin position="17"/>
        <end position="438"/>
    </location>
</feature>
<protein>
    <recommendedName>
        <fullName evidence="2 7">Autophagy-related protein 17</fullName>
    </recommendedName>
</protein>
<evidence type="ECO:0000256" key="8">
    <source>
        <dbReference type="SAM" id="MobiDB-lite"/>
    </source>
</evidence>
<evidence type="ECO:0000256" key="7">
    <source>
        <dbReference type="RuleBase" id="RU368080"/>
    </source>
</evidence>
<dbReference type="OrthoDB" id="1937984at2759"/>
<dbReference type="GO" id="GO:0060090">
    <property type="term" value="F:molecular adaptor activity"/>
    <property type="evidence" value="ECO:0007669"/>
    <property type="project" value="TreeGrafter"/>
</dbReference>
<evidence type="ECO:0000313" key="10">
    <source>
        <dbReference type="EMBL" id="KAJ5224007.1"/>
    </source>
</evidence>
<reference evidence="10" key="2">
    <citation type="journal article" date="2023" name="IMA Fungus">
        <title>Comparative genomic study of the Penicillium genus elucidates a diverse pangenome and 15 lateral gene transfer events.</title>
        <authorList>
            <person name="Petersen C."/>
            <person name="Sorensen T."/>
            <person name="Nielsen M.R."/>
            <person name="Sondergaard T.E."/>
            <person name="Sorensen J.L."/>
            <person name="Fitzpatrick D.A."/>
            <person name="Frisvad J.C."/>
            <person name="Nielsen K.L."/>
        </authorList>
    </citation>
    <scope>NUCLEOTIDE SEQUENCE</scope>
    <source>
        <strain evidence="10">IBT 19713</strain>
    </source>
</reference>
<evidence type="ECO:0000313" key="11">
    <source>
        <dbReference type="Proteomes" id="UP001150941"/>
    </source>
</evidence>
<comment type="subcellular location">
    <subcellularLocation>
        <location evidence="7">Cytoplasm</location>
    </subcellularLocation>
    <subcellularLocation>
        <location evidence="7">Preautophagosomal structure membrane</location>
        <topology evidence="7">Peripheral membrane protein</topology>
    </subcellularLocation>
</comment>
<dbReference type="InterPro" id="IPR045326">
    <property type="entry name" value="ATG17-like_dom"/>
</dbReference>
<dbReference type="GeneID" id="83205148"/>
<dbReference type="GO" id="GO:1990316">
    <property type="term" value="C:Atg1/ULK1 kinase complex"/>
    <property type="evidence" value="ECO:0007669"/>
    <property type="project" value="TreeGrafter"/>
</dbReference>
<evidence type="ECO:0000256" key="6">
    <source>
        <dbReference type="ARBA" id="ARBA00024948"/>
    </source>
</evidence>
<evidence type="ECO:0000259" key="9">
    <source>
        <dbReference type="Pfam" id="PF04108"/>
    </source>
</evidence>
<accession>A0A9W9NPZ2</accession>
<dbReference type="InterPro" id="IPR007240">
    <property type="entry name" value="Atg17"/>
</dbReference>
<evidence type="ECO:0000256" key="3">
    <source>
        <dbReference type="ARBA" id="ARBA00022490"/>
    </source>
</evidence>
<comment type="similarity">
    <text evidence="1 7">Belongs to the ATG17 family.</text>
</comment>
<gene>
    <name evidence="10" type="ORF">N7468_008549</name>
</gene>
<keyword evidence="5" id="KW-0472">Membrane</keyword>
<evidence type="ECO:0000256" key="1">
    <source>
        <dbReference type="ARBA" id="ARBA00006259"/>
    </source>
</evidence>
<keyword evidence="3 7" id="KW-0963">Cytoplasm</keyword>
<organism evidence="10 11">
    <name type="scientific">Penicillium chermesinum</name>
    <dbReference type="NCBI Taxonomy" id="63820"/>
    <lineage>
        <taxon>Eukaryota</taxon>
        <taxon>Fungi</taxon>
        <taxon>Dikarya</taxon>
        <taxon>Ascomycota</taxon>
        <taxon>Pezizomycotina</taxon>
        <taxon>Eurotiomycetes</taxon>
        <taxon>Eurotiomycetidae</taxon>
        <taxon>Eurotiales</taxon>
        <taxon>Aspergillaceae</taxon>
        <taxon>Penicillium</taxon>
    </lineage>
</organism>
<dbReference type="EMBL" id="JAPQKS010000006">
    <property type="protein sequence ID" value="KAJ5224007.1"/>
    <property type="molecule type" value="Genomic_DNA"/>
</dbReference>
<keyword evidence="11" id="KW-1185">Reference proteome</keyword>
<reference evidence="10" key="1">
    <citation type="submission" date="2022-11" db="EMBL/GenBank/DDBJ databases">
        <authorList>
            <person name="Petersen C."/>
        </authorList>
    </citation>
    <scope>NUCLEOTIDE SEQUENCE</scope>
    <source>
        <strain evidence="10">IBT 19713</strain>
    </source>
</reference>
<dbReference type="Proteomes" id="UP001150941">
    <property type="component" value="Unassembled WGS sequence"/>
</dbReference>
<dbReference type="GO" id="GO:0034045">
    <property type="term" value="C:phagophore assembly site membrane"/>
    <property type="evidence" value="ECO:0007669"/>
    <property type="project" value="UniProtKB-SubCell"/>
</dbReference>
<comment type="function">
    <text evidence="6">Autophagy-specific protein that functions in response to autophagy-inducing signals as a scaffold to recruit other ATG proteins to organize pre-autophagosomal structure (PAS) formation. Modulates the timing and magnitude of the autophagy response, such as the size of the sequestering vesicles. Plays particularly a role in pexophagy and nucleophagy.</text>
</comment>
<dbReference type="AlphaFoldDB" id="A0A9W9NPZ2"/>
<comment type="function">
    <text evidence="7">Autophagy-specific protein that functions in response to autophagy-inducing signals as a scaffold to recruit other ATG proteins to organize preautophagosomal structure (PAS) formation. Modulates the timing and magnitude of the autophagy response, such as the size of the sequestering vesicles. Plays particularly a role in pexophagy and nucleophagy.</text>
</comment>
<comment type="caution">
    <text evidence="10">The sequence shown here is derived from an EMBL/GenBank/DDBJ whole genome shotgun (WGS) entry which is preliminary data.</text>
</comment>
<dbReference type="GO" id="GO:0000045">
    <property type="term" value="P:autophagosome assembly"/>
    <property type="evidence" value="ECO:0007669"/>
    <property type="project" value="TreeGrafter"/>
</dbReference>
<evidence type="ECO:0000256" key="4">
    <source>
        <dbReference type="ARBA" id="ARBA00023006"/>
    </source>
</evidence>
<dbReference type="RefSeq" id="XP_058328190.1">
    <property type="nucleotide sequence ID" value="XM_058477845.1"/>
</dbReference>
<proteinExistence type="inferred from homology"/>
<dbReference type="PANTHER" id="PTHR28005:SF1">
    <property type="entry name" value="AUTOPHAGY-RELATED PROTEIN 17"/>
    <property type="match status" value="1"/>
</dbReference>
<keyword evidence="4 7" id="KW-0072">Autophagy</keyword>
<feature type="compositionally biased region" description="Polar residues" evidence="8">
    <location>
        <begin position="174"/>
        <end position="185"/>
    </location>
</feature>
<dbReference type="GO" id="GO:0030295">
    <property type="term" value="F:protein kinase activator activity"/>
    <property type="evidence" value="ECO:0007669"/>
    <property type="project" value="TreeGrafter"/>
</dbReference>
<dbReference type="GO" id="GO:0034727">
    <property type="term" value="P:piecemeal microautophagy of the nucleus"/>
    <property type="evidence" value="ECO:0007669"/>
    <property type="project" value="TreeGrafter"/>
</dbReference>
<dbReference type="PANTHER" id="PTHR28005">
    <property type="entry name" value="AUTOPHAGY-RELATED PROTEIN 17"/>
    <property type="match status" value="1"/>
</dbReference>
<feature type="region of interest" description="Disordered" evidence="8">
    <location>
        <begin position="174"/>
        <end position="193"/>
    </location>
</feature>
<evidence type="ECO:0000256" key="2">
    <source>
        <dbReference type="ARBA" id="ARBA00013806"/>
    </source>
</evidence>
<dbReference type="Pfam" id="PF04108">
    <property type="entry name" value="ATG17_like"/>
    <property type="match status" value="1"/>
</dbReference>
<name>A0A9W9NPZ2_9EURO</name>
<evidence type="ECO:0000256" key="5">
    <source>
        <dbReference type="ARBA" id="ARBA00023136"/>
    </source>
</evidence>
<dbReference type="GO" id="GO:0000422">
    <property type="term" value="P:autophagy of mitochondrion"/>
    <property type="evidence" value="ECO:0007669"/>
    <property type="project" value="TreeGrafter"/>
</dbReference>